<dbReference type="SUPFAM" id="SSF51045">
    <property type="entry name" value="WW domain"/>
    <property type="match status" value="1"/>
</dbReference>
<dbReference type="EMBL" id="LN714476">
    <property type="protein sequence ID" value="CEL64656.1"/>
    <property type="molecule type" value="Genomic_DNA"/>
</dbReference>
<evidence type="ECO:0000313" key="11">
    <source>
        <dbReference type="Proteomes" id="UP000007494"/>
    </source>
</evidence>
<evidence type="ECO:0000256" key="2">
    <source>
        <dbReference type="ARBA" id="ARBA00022723"/>
    </source>
</evidence>
<reference evidence="9" key="1">
    <citation type="submission" date="2011-02" db="EMBL/GenBank/DDBJ databases">
        <authorList>
            <person name="Aslett M."/>
        </authorList>
    </citation>
    <scope>NUCLEOTIDE SEQUENCE</scope>
    <source>
        <strain evidence="9">Liverpool</strain>
    </source>
</reference>
<proteinExistence type="predicted"/>
<dbReference type="Proteomes" id="UP000007494">
    <property type="component" value="Chromosome II"/>
</dbReference>
<evidence type="ECO:0000313" key="9">
    <source>
        <dbReference type="EMBL" id="CBZ50062.1"/>
    </source>
</evidence>
<comment type="subcellular location">
    <subcellularLocation>
        <location evidence="1">Nucleus</location>
    </subcellularLocation>
</comment>
<feature type="domain" description="WW" evidence="7">
    <location>
        <begin position="110"/>
        <end position="138"/>
    </location>
</feature>
<evidence type="ECO:0000256" key="4">
    <source>
        <dbReference type="ARBA" id="ARBA00022833"/>
    </source>
</evidence>
<reference evidence="10" key="4">
    <citation type="journal article" date="2015" name="PLoS ONE">
        <title>Comprehensive Evaluation of Toxoplasma gondii VEG and Neospora caninum LIV Genomes with Tachyzoite Stage Transcriptome and Proteome Defines Novel Transcript Features.</title>
        <authorList>
            <person name="Ramaprasad A."/>
            <person name="Mourier T."/>
            <person name="Naeem R."/>
            <person name="Malas T.B."/>
            <person name="Moussa E."/>
            <person name="Panigrahi A."/>
            <person name="Vermont S.J."/>
            <person name="Otto T.D."/>
            <person name="Wastling J."/>
            <person name="Pain A."/>
        </authorList>
    </citation>
    <scope>NUCLEOTIDE SEQUENCE</scope>
    <source>
        <strain evidence="10">Liverpool</strain>
    </source>
</reference>
<dbReference type="Pfam" id="PF00397">
    <property type="entry name" value="WW"/>
    <property type="match status" value="1"/>
</dbReference>
<dbReference type="PROSITE" id="PS50171">
    <property type="entry name" value="ZF_MATRIN"/>
    <property type="match status" value="1"/>
</dbReference>
<keyword evidence="4" id="KW-0862">Zinc</keyword>
<dbReference type="OrthoDB" id="191651at2759"/>
<dbReference type="EMBL" id="FR823382">
    <property type="protein sequence ID" value="CBZ50062.1"/>
    <property type="molecule type" value="Genomic_DNA"/>
</dbReference>
<keyword evidence="2" id="KW-0479">Metal-binding</keyword>
<evidence type="ECO:0000256" key="6">
    <source>
        <dbReference type="SAM" id="MobiDB-lite"/>
    </source>
</evidence>
<evidence type="ECO:0000313" key="10">
    <source>
        <dbReference type="EMBL" id="CEL64656.1"/>
    </source>
</evidence>
<feature type="compositionally biased region" description="Low complexity" evidence="6">
    <location>
        <begin position="252"/>
        <end position="272"/>
    </location>
</feature>
<reference evidence="11" key="3">
    <citation type="journal article" date="2012" name="PLoS Pathog.">
        <title>Comparative genomics of the apicomplexan parasites Toxoplasma gondii and Neospora caninum: Coccidia differing in host range and transmission strategy.</title>
        <authorList>
            <person name="Reid A.J."/>
            <person name="Vermont S.J."/>
            <person name="Cotton J.A."/>
            <person name="Harris D."/>
            <person name="Hill-Cawthorne G.A."/>
            <person name="Konen-Waisman S."/>
            <person name="Latham S.M."/>
            <person name="Mourier T."/>
            <person name="Norton R."/>
            <person name="Quail M.A."/>
            <person name="Sanders M."/>
            <person name="Shanmugam D."/>
            <person name="Sohal A."/>
            <person name="Wasmuth J.D."/>
            <person name="Brunk B."/>
            <person name="Grigg M.E."/>
            <person name="Howard J.C."/>
            <person name="Parkinson J."/>
            <person name="Roos D.S."/>
            <person name="Trees A.J."/>
            <person name="Berriman M."/>
            <person name="Pain A."/>
            <person name="Wastling J.M."/>
        </authorList>
    </citation>
    <scope>NUCLEOTIDE SEQUENCE [LARGE SCALE GENOMIC DNA]</scope>
    <source>
        <strain evidence="11">Liverpool</strain>
    </source>
</reference>
<organism evidence="9 11">
    <name type="scientific">Neospora caninum (strain Liverpool)</name>
    <dbReference type="NCBI Taxonomy" id="572307"/>
    <lineage>
        <taxon>Eukaryota</taxon>
        <taxon>Sar</taxon>
        <taxon>Alveolata</taxon>
        <taxon>Apicomplexa</taxon>
        <taxon>Conoidasida</taxon>
        <taxon>Coccidia</taxon>
        <taxon>Eucoccidiorida</taxon>
        <taxon>Eimeriorina</taxon>
        <taxon>Sarcocystidae</taxon>
        <taxon>Neospora</taxon>
    </lineage>
</organism>
<dbReference type="GeneID" id="13446120"/>
<dbReference type="RefSeq" id="XP_003880097.1">
    <property type="nucleotide sequence ID" value="XM_003880048.1"/>
</dbReference>
<dbReference type="VEuPathDB" id="ToxoDB:NCLIV_005380"/>
<feature type="compositionally biased region" description="Gly residues" evidence="6">
    <location>
        <begin position="286"/>
        <end position="298"/>
    </location>
</feature>
<feature type="compositionally biased region" description="Polar residues" evidence="6">
    <location>
        <begin position="504"/>
        <end position="517"/>
    </location>
</feature>
<dbReference type="Gene3D" id="2.20.70.10">
    <property type="match status" value="1"/>
</dbReference>
<dbReference type="InterPro" id="IPR000690">
    <property type="entry name" value="Matrin/U1-C_Znf_C2H2"/>
</dbReference>
<protein>
    <submittedName>
        <fullName evidence="9">Putative ww domain U1 zinc finger domain-containing protein</fullName>
    </submittedName>
    <submittedName>
        <fullName evidence="10">Ww domain U1 zinc finger domain-containing protein, putative</fullName>
    </submittedName>
</protein>
<keyword evidence="3" id="KW-0863">Zinc-finger</keyword>
<dbReference type="PANTHER" id="PTHR13173">
    <property type="entry name" value="WW DOMAIN BINDING PROTEIN 4"/>
    <property type="match status" value="1"/>
</dbReference>
<feature type="domain" description="Matrin-type" evidence="8">
    <location>
        <begin position="11"/>
        <end position="42"/>
    </location>
</feature>
<dbReference type="InterPro" id="IPR001202">
    <property type="entry name" value="WW_dom"/>
</dbReference>
<dbReference type="OMA" id="MSERHIM"/>
<dbReference type="InterPro" id="IPR013085">
    <property type="entry name" value="U1-CZ_Znf_C2H2"/>
</dbReference>
<evidence type="ECO:0000256" key="5">
    <source>
        <dbReference type="ARBA" id="ARBA00023242"/>
    </source>
</evidence>
<evidence type="ECO:0000259" key="7">
    <source>
        <dbReference type="PROSITE" id="PS50020"/>
    </source>
</evidence>
<evidence type="ECO:0000256" key="3">
    <source>
        <dbReference type="ARBA" id="ARBA00022771"/>
    </source>
</evidence>
<dbReference type="Pfam" id="PF06220">
    <property type="entry name" value="zf-U1"/>
    <property type="match status" value="1"/>
</dbReference>
<feature type="region of interest" description="Disordered" evidence="6">
    <location>
        <begin position="431"/>
        <end position="557"/>
    </location>
</feature>
<dbReference type="GO" id="GO:0003723">
    <property type="term" value="F:RNA binding"/>
    <property type="evidence" value="ECO:0007669"/>
    <property type="project" value="TreeGrafter"/>
</dbReference>
<accession>F0V8M1</accession>
<dbReference type="PROSITE" id="PS01159">
    <property type="entry name" value="WW_DOMAIN_1"/>
    <property type="match status" value="1"/>
</dbReference>
<dbReference type="CDD" id="cd00201">
    <property type="entry name" value="WW"/>
    <property type="match status" value="1"/>
</dbReference>
<feature type="compositionally biased region" description="Basic and acidic residues" evidence="6">
    <location>
        <begin position="522"/>
        <end position="531"/>
    </location>
</feature>
<dbReference type="InterPro" id="IPR036020">
    <property type="entry name" value="WW_dom_sf"/>
</dbReference>
<feature type="region of interest" description="Disordered" evidence="6">
    <location>
        <begin position="190"/>
        <end position="320"/>
    </location>
</feature>
<feature type="compositionally biased region" description="Polar residues" evidence="6">
    <location>
        <begin position="228"/>
        <end position="241"/>
    </location>
</feature>
<dbReference type="SMART" id="SM00456">
    <property type="entry name" value="WW"/>
    <property type="match status" value="1"/>
</dbReference>
<dbReference type="PROSITE" id="PS50020">
    <property type="entry name" value="WW_DOMAIN_2"/>
    <property type="match status" value="1"/>
</dbReference>
<keyword evidence="5" id="KW-0539">Nucleus</keyword>
<sequence length="654" mass="69065">MTERWVSQKKHYCEVCKTWLSGHTMNVKRHEMSERHIMNMQQMFRDMKHREKEREANARLEREEIARVEAAAAAAMRQDGHESHPYPSYSSGPAVCGEQSAPAVAQSGFWSMFVDPSSGLPYFFNSQTQESSWTPPPWFPLPPLPPSAPVSGVHTAGHVHAAGAEPGRPPTPSVAKPKLKIVSIKKVAKPEDGVLSHATKGEGTESANPSNASTSQLPVAAKPEALASDSSGLQKEPSTASVKRERAGNTESSARSSSSLSFSSVSSSTSLSAQGEGAEKASLSGAVGGSAGPVGGIVHGVKGEEKPNPPPESSRPLDSALAAVASSRACHCPHSSSSSAALAPGAKADGDEAGFFPSSKFAGVRPGFVFRMGSEGLGYYADTGFPRAAYRHRTLTPPGGSACAHADADVSRRSLVEAARVAALQATEDVWGIHGDSGSGDREGRRRDDFPVGGRGRGRGGPWPRGGRGRGGRATSEEWRRKFMKVASKGGEEVEDETEDGDAKTTTAPGDSGSISGAKTGEGSEREEHSQDGAAGSQSDVPIENKAATGPNIGEWEVVKPGEYSAFASCGTREEEIEGEAEEEPYTEAGYLKDLRWDIACQGPLHRDDLEPLEKPVYHPLTGEETGDLGSAAPVAFKKAKKIKVHGLRKLTAE</sequence>
<dbReference type="AlphaFoldDB" id="F0V8M1"/>
<dbReference type="GO" id="GO:0008270">
    <property type="term" value="F:zinc ion binding"/>
    <property type="evidence" value="ECO:0007669"/>
    <property type="project" value="UniProtKB-KW"/>
</dbReference>
<dbReference type="GO" id="GO:0000398">
    <property type="term" value="P:mRNA splicing, via spliceosome"/>
    <property type="evidence" value="ECO:0007669"/>
    <property type="project" value="InterPro"/>
</dbReference>
<feature type="compositionally biased region" description="Polar residues" evidence="6">
    <location>
        <begin position="205"/>
        <end position="217"/>
    </location>
</feature>
<dbReference type="eggNOG" id="KOG0150">
    <property type="taxonomic scope" value="Eukaryota"/>
</dbReference>
<dbReference type="InterPro" id="IPR040023">
    <property type="entry name" value="WBP4"/>
</dbReference>
<dbReference type="GO" id="GO:0071011">
    <property type="term" value="C:precatalytic spliceosome"/>
    <property type="evidence" value="ECO:0007669"/>
    <property type="project" value="TreeGrafter"/>
</dbReference>
<reference evidence="9" key="2">
    <citation type="submission" date="2011-03" db="EMBL/GenBank/DDBJ databases">
        <title>Comparative genomics and transcriptomics of Neospora caninum and Toxoplasma gondii.</title>
        <authorList>
            <person name="Reid A.J."/>
            <person name="Sohal A."/>
            <person name="Harris D."/>
            <person name="Quail M."/>
            <person name="Sanders M."/>
            <person name="Berriman M."/>
            <person name="Wastling J.M."/>
            <person name="Pain A."/>
        </authorList>
    </citation>
    <scope>NUCLEOTIDE SEQUENCE</scope>
    <source>
        <strain evidence="9">Liverpool</strain>
    </source>
</reference>
<feature type="compositionally biased region" description="Basic and acidic residues" evidence="6">
    <location>
        <begin position="439"/>
        <end position="450"/>
    </location>
</feature>
<gene>
    <name evidence="10" type="ORF">BN1204_005380</name>
    <name evidence="9" type="ORF">NCLIV_005380</name>
</gene>
<dbReference type="PANTHER" id="PTHR13173:SF10">
    <property type="entry name" value="WW DOMAIN-BINDING PROTEIN 4"/>
    <property type="match status" value="1"/>
</dbReference>
<name>F0V8M1_NEOCL</name>
<feature type="compositionally biased region" description="Basic and acidic residues" evidence="6">
    <location>
        <begin position="190"/>
        <end position="203"/>
    </location>
</feature>
<evidence type="ECO:0000256" key="1">
    <source>
        <dbReference type="ARBA" id="ARBA00004123"/>
    </source>
</evidence>
<dbReference type="InParanoid" id="F0V8M1"/>
<keyword evidence="11" id="KW-1185">Reference proteome</keyword>
<evidence type="ECO:0000259" key="8">
    <source>
        <dbReference type="PROSITE" id="PS50171"/>
    </source>
</evidence>
<feature type="compositionally biased region" description="Gly residues" evidence="6">
    <location>
        <begin position="453"/>
        <end position="466"/>
    </location>
</feature>